<dbReference type="AlphaFoldDB" id="A0AAW0B1Q4"/>
<name>A0AAW0B1Q4_9AGAR</name>
<sequence>MASREVRLLQAHIAFNIVVPCHAEFFNRVIEAFPKNSDGLLGTLDINFGVQRRRQELLMLRNIADFPLRIQAGCPAVNVLSRQFCSSVELLIDSIRDAFEGDPSQESMASLLDIPPFGFRDDVNFSGISTSQLFAAEMVRMANELSIRYQLRLEPELYRYYACTMHWLRTKLAELLGIQVLTGAELRASARSGQSIYNVRPVKAE</sequence>
<organism evidence="1 2">
    <name type="scientific">Paramarasmius palmivorus</name>
    <dbReference type="NCBI Taxonomy" id="297713"/>
    <lineage>
        <taxon>Eukaryota</taxon>
        <taxon>Fungi</taxon>
        <taxon>Dikarya</taxon>
        <taxon>Basidiomycota</taxon>
        <taxon>Agaricomycotina</taxon>
        <taxon>Agaricomycetes</taxon>
        <taxon>Agaricomycetidae</taxon>
        <taxon>Agaricales</taxon>
        <taxon>Marasmiineae</taxon>
        <taxon>Marasmiaceae</taxon>
        <taxon>Paramarasmius</taxon>
    </lineage>
</organism>
<evidence type="ECO:0000313" key="2">
    <source>
        <dbReference type="Proteomes" id="UP001383192"/>
    </source>
</evidence>
<evidence type="ECO:0000313" key="1">
    <source>
        <dbReference type="EMBL" id="KAK7019649.1"/>
    </source>
</evidence>
<dbReference type="EMBL" id="JAYKXP010000206">
    <property type="protein sequence ID" value="KAK7019649.1"/>
    <property type="molecule type" value="Genomic_DNA"/>
</dbReference>
<protein>
    <submittedName>
        <fullName evidence="1">Uncharacterized protein</fullName>
    </submittedName>
</protein>
<dbReference type="Proteomes" id="UP001383192">
    <property type="component" value="Unassembled WGS sequence"/>
</dbReference>
<comment type="caution">
    <text evidence="1">The sequence shown here is derived from an EMBL/GenBank/DDBJ whole genome shotgun (WGS) entry which is preliminary data.</text>
</comment>
<proteinExistence type="predicted"/>
<accession>A0AAW0B1Q4</accession>
<reference evidence="1 2" key="1">
    <citation type="submission" date="2024-01" db="EMBL/GenBank/DDBJ databases">
        <title>A draft genome for a cacao thread blight-causing isolate of Paramarasmius palmivorus.</title>
        <authorList>
            <person name="Baruah I.K."/>
            <person name="Bukari Y."/>
            <person name="Amoako-Attah I."/>
            <person name="Meinhardt L.W."/>
            <person name="Bailey B.A."/>
            <person name="Cohen S.P."/>
        </authorList>
    </citation>
    <scope>NUCLEOTIDE SEQUENCE [LARGE SCALE GENOMIC DNA]</scope>
    <source>
        <strain evidence="1 2">GH-12</strain>
    </source>
</reference>
<keyword evidence="2" id="KW-1185">Reference proteome</keyword>
<gene>
    <name evidence="1" type="ORF">VNI00_018034</name>
</gene>